<evidence type="ECO:0000256" key="2">
    <source>
        <dbReference type="ARBA" id="ARBA00004173"/>
    </source>
</evidence>
<evidence type="ECO:0000313" key="6">
    <source>
        <dbReference type="Proteomes" id="UP000031516"/>
    </source>
</evidence>
<dbReference type="PANTHER" id="PTHR13475">
    <property type="entry name" value="NEUGRIN"/>
    <property type="match status" value="1"/>
</dbReference>
<gene>
    <name evidence="5" type="ORF">KLDO_g2366</name>
</gene>
<comment type="function">
    <text evidence="1">Required for respiratory activity and maintenance and expression of the mitochondrial genome.</text>
</comment>
<accession>A0A0A8L4T5</accession>
<evidence type="ECO:0000256" key="4">
    <source>
        <dbReference type="ARBA" id="ARBA00013566"/>
    </source>
</evidence>
<dbReference type="GO" id="GO:0005739">
    <property type="term" value="C:mitochondrion"/>
    <property type="evidence" value="ECO:0007669"/>
    <property type="project" value="UniProtKB-SubCell"/>
</dbReference>
<dbReference type="Pfam" id="PF06413">
    <property type="entry name" value="Neugrin"/>
    <property type="match status" value="1"/>
</dbReference>
<reference evidence="5 6" key="1">
    <citation type="submission" date="2014-03" db="EMBL/GenBank/DDBJ databases">
        <title>The genome of Kluyveromyces dobzhanskii.</title>
        <authorList>
            <person name="Nystedt B."/>
            <person name="Astrom S."/>
        </authorList>
    </citation>
    <scope>NUCLEOTIDE SEQUENCE [LARGE SCALE GENOMIC DNA]</scope>
    <source>
        <strain evidence="5 6">CBS 2104</strain>
    </source>
</reference>
<protein>
    <recommendedName>
        <fullName evidence="4">Required for respiratory growth protein 9, mitochondrial</fullName>
    </recommendedName>
</protein>
<name>A0A0A8L4T5_9SACH</name>
<dbReference type="InterPro" id="IPR010487">
    <property type="entry name" value="NGRN/Rrg9"/>
</dbReference>
<dbReference type="Proteomes" id="UP000031516">
    <property type="component" value="Unassembled WGS sequence"/>
</dbReference>
<dbReference type="AlphaFoldDB" id="A0A0A8L4T5"/>
<dbReference type="GO" id="GO:0005634">
    <property type="term" value="C:nucleus"/>
    <property type="evidence" value="ECO:0007669"/>
    <property type="project" value="TreeGrafter"/>
</dbReference>
<evidence type="ECO:0000256" key="1">
    <source>
        <dbReference type="ARBA" id="ARBA00003548"/>
    </source>
</evidence>
<sequence length="242" mass="28316">MMKLFSRLLLPSRSNTALRNLISRQYHGSRIRLSEIDKEGTNVKVSEVPKKSKAKELINTVNRSKNDKGNNNWRDNMQMPDWKRQKFALKEKLKGERWNPKKKLSREQMETVRLLKRQFPSMTSGDIAEQMKVSPEVVRRILKSKWEPSEEELEDLQQRWKKRSSRILDLYEKGQIGGYSGIIPVTRKVVIGGPSSNQIIHLKKKLPDSRPPHKVHHKHPNIIDRNASKARNNLHLLLKKKI</sequence>
<dbReference type="OrthoDB" id="5578174at2759"/>
<keyword evidence="6" id="KW-1185">Reference proteome</keyword>
<comment type="caution">
    <text evidence="5">The sequence shown here is derived from an EMBL/GenBank/DDBJ whole genome shotgun (WGS) entry which is preliminary data.</text>
</comment>
<organism evidence="5 6">
    <name type="scientific">Kluyveromyces dobzhanskii CBS 2104</name>
    <dbReference type="NCBI Taxonomy" id="1427455"/>
    <lineage>
        <taxon>Eukaryota</taxon>
        <taxon>Fungi</taxon>
        <taxon>Dikarya</taxon>
        <taxon>Ascomycota</taxon>
        <taxon>Saccharomycotina</taxon>
        <taxon>Saccharomycetes</taxon>
        <taxon>Saccharomycetales</taxon>
        <taxon>Saccharomycetaceae</taxon>
        <taxon>Kluyveromyces</taxon>
    </lineage>
</organism>
<comment type="similarity">
    <text evidence="3">Belongs to the RRG9 family.</text>
</comment>
<dbReference type="EMBL" id="CCBQ010000033">
    <property type="protein sequence ID" value="CDO94084.1"/>
    <property type="molecule type" value="Genomic_DNA"/>
</dbReference>
<dbReference type="PANTHER" id="PTHR13475:SF3">
    <property type="entry name" value="NEUGRIN"/>
    <property type="match status" value="1"/>
</dbReference>
<proteinExistence type="inferred from homology"/>
<comment type="subcellular location">
    <subcellularLocation>
        <location evidence="2">Mitochondrion</location>
    </subcellularLocation>
</comment>
<evidence type="ECO:0000256" key="3">
    <source>
        <dbReference type="ARBA" id="ARBA00010895"/>
    </source>
</evidence>
<evidence type="ECO:0000313" key="5">
    <source>
        <dbReference type="EMBL" id="CDO94084.1"/>
    </source>
</evidence>